<proteinExistence type="inferred from homology"/>
<dbReference type="PANTHER" id="PTHR31118:SF32">
    <property type="entry name" value="KYNURENINE FORMAMIDASE"/>
    <property type="match status" value="1"/>
</dbReference>
<comment type="catalytic activity">
    <reaction evidence="7 9">
        <text>N-formyl-L-kynurenine + H2O = L-kynurenine + formate + H(+)</text>
        <dbReference type="Rhea" id="RHEA:13009"/>
        <dbReference type="ChEBI" id="CHEBI:15377"/>
        <dbReference type="ChEBI" id="CHEBI:15378"/>
        <dbReference type="ChEBI" id="CHEBI:15740"/>
        <dbReference type="ChEBI" id="CHEBI:57959"/>
        <dbReference type="ChEBI" id="CHEBI:58629"/>
        <dbReference type="EC" id="3.5.1.9"/>
    </reaction>
</comment>
<comment type="caution">
    <text evidence="11">The sequence shown here is derived from an EMBL/GenBank/DDBJ whole genome shotgun (WGS) entry which is preliminary data.</text>
</comment>
<evidence type="ECO:0000256" key="7">
    <source>
        <dbReference type="ARBA" id="ARBA00048496"/>
    </source>
</evidence>
<evidence type="ECO:0000256" key="3">
    <source>
        <dbReference type="ARBA" id="ARBA00022723"/>
    </source>
</evidence>
<evidence type="ECO:0000313" key="11">
    <source>
        <dbReference type="EMBL" id="MDG5976341.1"/>
    </source>
</evidence>
<feature type="binding site" evidence="9">
    <location>
        <position position="54"/>
    </location>
    <ligand>
        <name>Zn(2+)</name>
        <dbReference type="ChEBI" id="CHEBI:29105"/>
        <label>2</label>
    </ligand>
</feature>
<name>A0A9X4NU57_9BURK</name>
<dbReference type="EC" id="3.5.1.9" evidence="9"/>
<dbReference type="Pfam" id="PF04199">
    <property type="entry name" value="Cyclase"/>
    <property type="match status" value="1"/>
</dbReference>
<dbReference type="InterPro" id="IPR007325">
    <property type="entry name" value="KFase/CYL"/>
</dbReference>
<keyword evidence="6 9" id="KW-0823">Tryptophan catabolism</keyword>
<evidence type="ECO:0000256" key="2">
    <source>
        <dbReference type="ARBA" id="ARBA00011738"/>
    </source>
</evidence>
<comment type="similarity">
    <text evidence="9">Belongs to the Cyclase 1 superfamily. KynB family.</text>
</comment>
<dbReference type="GO" id="GO:0004061">
    <property type="term" value="F:arylformamidase activity"/>
    <property type="evidence" value="ECO:0007669"/>
    <property type="project" value="UniProtKB-UniRule"/>
</dbReference>
<evidence type="ECO:0000256" key="4">
    <source>
        <dbReference type="ARBA" id="ARBA00022801"/>
    </source>
</evidence>
<dbReference type="SUPFAM" id="SSF102198">
    <property type="entry name" value="Putative cyclase"/>
    <property type="match status" value="1"/>
</dbReference>
<protein>
    <recommendedName>
        <fullName evidence="9">Kynurenine formamidase</fullName>
        <shortName evidence="9">KFA</shortName>
        <shortName evidence="9">KFase</shortName>
        <ecNumber evidence="9">3.5.1.9</ecNumber>
    </recommendedName>
    <alternativeName>
        <fullName evidence="9">Arylformamidase</fullName>
    </alternativeName>
    <alternativeName>
        <fullName evidence="9">N-formylkynurenine formamidase</fullName>
        <shortName evidence="9">FKF</shortName>
    </alternativeName>
</protein>
<evidence type="ECO:0000256" key="1">
    <source>
        <dbReference type="ARBA" id="ARBA00002204"/>
    </source>
</evidence>
<dbReference type="GO" id="GO:0008270">
    <property type="term" value="F:zinc ion binding"/>
    <property type="evidence" value="ECO:0007669"/>
    <property type="project" value="UniProtKB-UniRule"/>
</dbReference>
<dbReference type="AlphaFoldDB" id="A0A9X4NU57"/>
<evidence type="ECO:0000256" key="8">
    <source>
        <dbReference type="ARBA" id="ARBA00060547"/>
    </source>
</evidence>
<feature type="binding site" evidence="9">
    <location>
        <position position="54"/>
    </location>
    <ligand>
        <name>Zn(2+)</name>
        <dbReference type="ChEBI" id="CHEBI:29105"/>
        <label>1</label>
    </ligand>
</feature>
<feature type="active site" description="Proton donor/acceptor" evidence="9">
    <location>
        <position position="58"/>
    </location>
</feature>
<evidence type="ECO:0000313" key="12">
    <source>
        <dbReference type="Proteomes" id="UP001152876"/>
    </source>
</evidence>
<evidence type="ECO:0000256" key="5">
    <source>
        <dbReference type="ARBA" id="ARBA00022833"/>
    </source>
</evidence>
<feature type="region of interest" description="Disordered" evidence="10">
    <location>
        <begin position="98"/>
        <end position="123"/>
    </location>
</feature>
<reference evidence="11" key="1">
    <citation type="submission" date="2013-01" db="EMBL/GenBank/DDBJ databases">
        <title>Genome draft of Hydrogenophaga taeniospiralis 2K1.</title>
        <authorList>
            <person name="Gomila M."/>
            <person name="Lalucat J."/>
        </authorList>
    </citation>
    <scope>NUCLEOTIDE SEQUENCE</scope>
    <source>
        <strain evidence="11">CCUG 15921</strain>
    </source>
</reference>
<feature type="binding site" evidence="9">
    <location>
        <position position="18"/>
    </location>
    <ligand>
        <name>substrate</name>
    </ligand>
</feature>
<evidence type="ECO:0000256" key="9">
    <source>
        <dbReference type="HAMAP-Rule" id="MF_01969"/>
    </source>
</evidence>
<dbReference type="OrthoDB" id="9796085at2"/>
<dbReference type="GO" id="GO:0004328">
    <property type="term" value="F:formamidase activity"/>
    <property type="evidence" value="ECO:0007669"/>
    <property type="project" value="InterPro"/>
</dbReference>
<dbReference type="Proteomes" id="UP001152876">
    <property type="component" value="Unassembled WGS sequence"/>
</dbReference>
<dbReference type="RefSeq" id="WP_068174001.1">
    <property type="nucleotide sequence ID" value="NZ_AOGK01000011.1"/>
</dbReference>
<feature type="binding site" evidence="9">
    <location>
        <position position="52"/>
    </location>
    <ligand>
        <name>Zn(2+)</name>
        <dbReference type="ChEBI" id="CHEBI:29105"/>
        <label>1</label>
    </ligand>
</feature>
<accession>A0A9X4NU57</accession>
<dbReference type="PANTHER" id="PTHR31118">
    <property type="entry name" value="CYCLASE-LIKE PROTEIN 2"/>
    <property type="match status" value="1"/>
</dbReference>
<dbReference type="InterPro" id="IPR037175">
    <property type="entry name" value="KFase_sf"/>
</dbReference>
<sequence length="237" mass="24895">MKKLWDISPPIHAGAPVFPGDTAYSQQWVASIEPGCPVNVSAITLSPHVGAHADAPLHYDAAGAAIGAVDLDAFLGPCRVIHAIGCGPLVRPEHIAHALADPPPGRSQGGSAPTGGSDPRSGGAWGLKTLPARVLVRVYQHQPQDRFDDALPAFAPDTVEQLADLGVKLIGIDSASIDPAESKTLDSHQVIRRRGLRVLENLLLDDVPEGDYELIALPLKLATADASPVRAVLRSLE</sequence>
<keyword evidence="5 9" id="KW-0862">Zinc</keyword>
<dbReference type="EMBL" id="AOGK01000011">
    <property type="protein sequence ID" value="MDG5976341.1"/>
    <property type="molecule type" value="Genomic_DNA"/>
</dbReference>
<comment type="pathway">
    <text evidence="8 9">Amino-acid degradation; L-tryptophan degradation via kynurenine pathway; L-kynurenine from L-tryptophan: step 2/2.</text>
</comment>
<comment type="cofactor">
    <cofactor evidence="9">
        <name>Zn(2+)</name>
        <dbReference type="ChEBI" id="CHEBI:29105"/>
    </cofactor>
    <text evidence="9">Binds 2 zinc ions per subunit.</text>
</comment>
<dbReference type="InterPro" id="IPR017484">
    <property type="entry name" value="Kynurenine_formamidase_bac"/>
</dbReference>
<dbReference type="HAMAP" id="MF_01969">
    <property type="entry name" value="KynB"/>
    <property type="match status" value="1"/>
</dbReference>
<gene>
    <name evidence="9" type="primary">kynB</name>
    <name evidence="11" type="ORF">H010_13836</name>
</gene>
<feature type="binding site" evidence="9">
    <location>
        <position position="48"/>
    </location>
    <ligand>
        <name>Zn(2+)</name>
        <dbReference type="ChEBI" id="CHEBI:29105"/>
        <label>1</label>
    </ligand>
</feature>
<dbReference type="FunFam" id="3.50.30.50:FF:000001">
    <property type="entry name" value="Kynurenine formamidase"/>
    <property type="match status" value="1"/>
</dbReference>
<dbReference type="Gene3D" id="3.50.30.50">
    <property type="entry name" value="Putative cyclase"/>
    <property type="match status" value="1"/>
</dbReference>
<feature type="binding site" evidence="9">
    <location>
        <position position="200"/>
    </location>
    <ligand>
        <name>Zn(2+)</name>
        <dbReference type="ChEBI" id="CHEBI:29105"/>
        <label>1</label>
    </ligand>
</feature>
<keyword evidence="3 9" id="KW-0479">Metal-binding</keyword>
<evidence type="ECO:0000256" key="10">
    <source>
        <dbReference type="SAM" id="MobiDB-lite"/>
    </source>
</evidence>
<evidence type="ECO:0000256" key="6">
    <source>
        <dbReference type="ARBA" id="ARBA00023079"/>
    </source>
</evidence>
<feature type="binding site" evidence="9">
    <location>
        <position position="200"/>
    </location>
    <ligand>
        <name>Zn(2+)</name>
        <dbReference type="ChEBI" id="CHEBI:29105"/>
        <label>2</label>
    </ligand>
</feature>
<comment type="subunit">
    <text evidence="2 9">Homodimer.</text>
</comment>
<organism evidence="11 12">
    <name type="scientific">Hydrogenophaga taeniospiralis CCUG 15921</name>
    <dbReference type="NCBI Taxonomy" id="1281780"/>
    <lineage>
        <taxon>Bacteria</taxon>
        <taxon>Pseudomonadati</taxon>
        <taxon>Pseudomonadota</taxon>
        <taxon>Betaproteobacteria</taxon>
        <taxon>Burkholderiales</taxon>
        <taxon>Comamonadaceae</taxon>
        <taxon>Hydrogenophaga</taxon>
    </lineage>
</organism>
<feature type="binding site" evidence="9">
    <location>
        <position position="188"/>
    </location>
    <ligand>
        <name>Zn(2+)</name>
        <dbReference type="ChEBI" id="CHEBI:29105"/>
        <label>2</label>
    </ligand>
</feature>
<dbReference type="GO" id="GO:0019441">
    <property type="term" value="P:L-tryptophan catabolic process to kynurenine"/>
    <property type="evidence" value="ECO:0007669"/>
    <property type="project" value="UniProtKB-UniRule"/>
</dbReference>
<comment type="function">
    <text evidence="1 9">Catalyzes the hydrolysis of N-formyl-L-kynurenine to L-kynurenine, the second step in the kynurenine pathway of tryptophan degradation.</text>
</comment>
<keyword evidence="12" id="KW-1185">Reference proteome</keyword>
<keyword evidence="4 9" id="KW-0378">Hydrolase</keyword>